<organism evidence="1 2">
    <name type="scientific">Monascus purpureus</name>
    <name type="common">Red mold</name>
    <name type="synonym">Monascus anka</name>
    <dbReference type="NCBI Taxonomy" id="5098"/>
    <lineage>
        <taxon>Eukaryota</taxon>
        <taxon>Fungi</taxon>
        <taxon>Dikarya</taxon>
        <taxon>Ascomycota</taxon>
        <taxon>Pezizomycotina</taxon>
        <taxon>Eurotiomycetes</taxon>
        <taxon>Eurotiomycetidae</taxon>
        <taxon>Eurotiales</taxon>
        <taxon>Aspergillaceae</taxon>
        <taxon>Monascus</taxon>
    </lineage>
</organism>
<gene>
    <name evidence="1" type="ORF">MPDQ_004497</name>
</gene>
<keyword evidence="2" id="KW-1185">Reference proteome</keyword>
<evidence type="ECO:0000313" key="2">
    <source>
        <dbReference type="Proteomes" id="UP000319663"/>
    </source>
</evidence>
<name>A0A507QL14_MONPU</name>
<dbReference type="Proteomes" id="UP000319663">
    <property type="component" value="Unassembled WGS sequence"/>
</dbReference>
<sequence>MKMSPNAEPLPEEGIVEDYAAPSTLKGFLQKLMRPESSCEGWNQSRRRPDAYQVLQHHDSVPGALFVYPAGSMHARFKNGQQKLIAFGNKQAQHIRHCHRDMYSISLFPPCRVSGTSAYCCSCWGFGVGIGDCLFGGAVSTTTGS</sequence>
<reference evidence="1 2" key="1">
    <citation type="submission" date="2019-06" db="EMBL/GenBank/DDBJ databases">
        <title>Wine fermentation using esterase from Monascus purpureus.</title>
        <authorList>
            <person name="Geng C."/>
            <person name="Zhang Y."/>
        </authorList>
    </citation>
    <scope>NUCLEOTIDE SEQUENCE [LARGE SCALE GENOMIC DNA]</scope>
    <source>
        <strain evidence="1">HQ1</strain>
    </source>
</reference>
<accession>A0A507QL14</accession>
<proteinExistence type="predicted"/>
<protein>
    <submittedName>
        <fullName evidence="1">Uncharacterized protein</fullName>
    </submittedName>
</protein>
<evidence type="ECO:0000313" key="1">
    <source>
        <dbReference type="EMBL" id="TQB67872.1"/>
    </source>
</evidence>
<comment type="caution">
    <text evidence="1">The sequence shown here is derived from an EMBL/GenBank/DDBJ whole genome shotgun (WGS) entry which is preliminary data.</text>
</comment>
<dbReference type="EMBL" id="VIFY01000290">
    <property type="protein sequence ID" value="TQB67872.1"/>
    <property type="molecule type" value="Genomic_DNA"/>
</dbReference>
<dbReference type="AlphaFoldDB" id="A0A507QL14"/>